<name>A0ACB9RQW1_9MYRT</name>
<evidence type="ECO:0000313" key="1">
    <source>
        <dbReference type="EMBL" id="KAI4380798.1"/>
    </source>
</evidence>
<keyword evidence="2" id="KW-1185">Reference proteome</keyword>
<proteinExistence type="predicted"/>
<dbReference type="EMBL" id="CM042882">
    <property type="protein sequence ID" value="KAI4380798.1"/>
    <property type="molecule type" value="Genomic_DNA"/>
</dbReference>
<reference evidence="2" key="1">
    <citation type="journal article" date="2023" name="Front. Plant Sci.">
        <title>Chromosomal-level genome assembly of Melastoma candidum provides insights into trichome evolution.</title>
        <authorList>
            <person name="Zhong Y."/>
            <person name="Wu W."/>
            <person name="Sun C."/>
            <person name="Zou P."/>
            <person name="Liu Y."/>
            <person name="Dai S."/>
            <person name="Zhou R."/>
        </authorList>
    </citation>
    <scope>NUCLEOTIDE SEQUENCE [LARGE SCALE GENOMIC DNA]</scope>
</reference>
<sequence length="102" mass="11505">MAVHVYGQFKYKVDRVCLLDDSSSFPFRLYTSRSSDSSSNDNSSASTSTDSSQRYCFCRTSCPGVKASLGWTLRGFFFRSMGHRCRFLSVSSHQMFFSSSLS</sequence>
<protein>
    <submittedName>
        <fullName evidence="1">Uncharacterized protein</fullName>
    </submittedName>
</protein>
<accession>A0ACB9RQW1</accession>
<comment type="caution">
    <text evidence="1">The sequence shown here is derived from an EMBL/GenBank/DDBJ whole genome shotgun (WGS) entry which is preliminary data.</text>
</comment>
<gene>
    <name evidence="1" type="ORF">MLD38_006946</name>
</gene>
<evidence type="ECO:0000313" key="2">
    <source>
        <dbReference type="Proteomes" id="UP001057402"/>
    </source>
</evidence>
<organism evidence="1 2">
    <name type="scientific">Melastoma candidum</name>
    <dbReference type="NCBI Taxonomy" id="119954"/>
    <lineage>
        <taxon>Eukaryota</taxon>
        <taxon>Viridiplantae</taxon>
        <taxon>Streptophyta</taxon>
        <taxon>Embryophyta</taxon>
        <taxon>Tracheophyta</taxon>
        <taxon>Spermatophyta</taxon>
        <taxon>Magnoliopsida</taxon>
        <taxon>eudicotyledons</taxon>
        <taxon>Gunneridae</taxon>
        <taxon>Pentapetalae</taxon>
        <taxon>rosids</taxon>
        <taxon>malvids</taxon>
        <taxon>Myrtales</taxon>
        <taxon>Melastomataceae</taxon>
        <taxon>Melastomatoideae</taxon>
        <taxon>Melastomateae</taxon>
        <taxon>Melastoma</taxon>
    </lineage>
</organism>
<dbReference type="Proteomes" id="UP001057402">
    <property type="component" value="Chromosome 3"/>
</dbReference>